<evidence type="ECO:0000313" key="2">
    <source>
        <dbReference type="Proteomes" id="UP000238274"/>
    </source>
</evidence>
<dbReference type="AlphaFoldDB" id="A0A2S4WH10"/>
<accession>A0A2S4WH10</accession>
<protein>
    <submittedName>
        <fullName evidence="1">Uncharacterized protein</fullName>
    </submittedName>
</protein>
<dbReference type="Proteomes" id="UP000238274">
    <property type="component" value="Unassembled WGS sequence"/>
</dbReference>
<dbReference type="VEuPathDB" id="FungiDB:PSHT_02806"/>
<evidence type="ECO:0000313" key="1">
    <source>
        <dbReference type="EMBL" id="POW21042.1"/>
    </source>
</evidence>
<reference evidence="2" key="3">
    <citation type="journal article" date="2018" name="Mol. Plant Microbe Interact.">
        <title>Genome sequence resources for the wheat stripe rust pathogen (Puccinia striiformis f. sp. tritici) and the barley stripe rust pathogen (Puccinia striiformis f. sp. hordei).</title>
        <authorList>
            <person name="Xia C."/>
            <person name="Wang M."/>
            <person name="Yin C."/>
            <person name="Cornejo O.E."/>
            <person name="Hulbert S.H."/>
            <person name="Chen X."/>
        </authorList>
    </citation>
    <scope>NUCLEOTIDE SEQUENCE [LARGE SCALE GENOMIC DNA]</scope>
    <source>
        <strain evidence="2">93TX-2</strain>
    </source>
</reference>
<proteinExistence type="predicted"/>
<keyword evidence="2" id="KW-1185">Reference proteome</keyword>
<organism evidence="1 2">
    <name type="scientific">Puccinia striiformis</name>
    <dbReference type="NCBI Taxonomy" id="27350"/>
    <lineage>
        <taxon>Eukaryota</taxon>
        <taxon>Fungi</taxon>
        <taxon>Dikarya</taxon>
        <taxon>Basidiomycota</taxon>
        <taxon>Pucciniomycotina</taxon>
        <taxon>Pucciniomycetes</taxon>
        <taxon>Pucciniales</taxon>
        <taxon>Pucciniaceae</taxon>
        <taxon>Puccinia</taxon>
    </lineage>
</organism>
<comment type="caution">
    <text evidence="1">The sequence shown here is derived from an EMBL/GenBank/DDBJ whole genome shotgun (WGS) entry which is preliminary data.</text>
</comment>
<sequence>MRDLDDDLSSLNSSVKQPRLIEIVRSNLLLENLLIHLLKNHFDLLQQHQVRIIATLLDPNQPINIQLLQHLNSRNLENSSVESINLITPLLLRLEIMPITLNTKLNNQLSWILLLENQTKLSSNDSVTSRDRLSQILVEIV</sequence>
<gene>
    <name evidence="1" type="ORF">PSHT_02806</name>
</gene>
<dbReference type="EMBL" id="PKSM01000025">
    <property type="protein sequence ID" value="POW21042.1"/>
    <property type="molecule type" value="Genomic_DNA"/>
</dbReference>
<name>A0A2S4WH10_9BASI</name>
<reference evidence="1 2" key="1">
    <citation type="submission" date="2017-12" db="EMBL/GenBank/DDBJ databases">
        <title>Gene loss provides genomic basis for host adaptation in cereal stripe rust fungi.</title>
        <authorList>
            <person name="Xia C."/>
        </authorList>
    </citation>
    <scope>NUCLEOTIDE SEQUENCE [LARGE SCALE GENOMIC DNA]</scope>
    <source>
        <strain evidence="1 2">93TX-2</strain>
    </source>
</reference>
<reference evidence="2" key="2">
    <citation type="journal article" date="2018" name="BMC Genomics">
        <title>Genomic insights into host adaptation between the wheat stripe rust pathogen (Puccinia striiformis f. sp. tritici) and the barley stripe rust pathogen (Puccinia striiformis f. sp. hordei).</title>
        <authorList>
            <person name="Xia C."/>
            <person name="Wang M."/>
            <person name="Yin C."/>
            <person name="Cornejo O.E."/>
            <person name="Hulbert S.H."/>
            <person name="Chen X."/>
        </authorList>
    </citation>
    <scope>NUCLEOTIDE SEQUENCE [LARGE SCALE GENOMIC DNA]</scope>
    <source>
        <strain evidence="2">93TX-2</strain>
    </source>
</reference>